<evidence type="ECO:0000313" key="6">
    <source>
        <dbReference type="EMBL" id="KAF3595047.1"/>
    </source>
</evidence>
<reference evidence="5" key="1">
    <citation type="submission" date="2019-12" db="EMBL/GenBank/DDBJ databases">
        <title>Genome sequencing and annotation of Brassica cretica.</title>
        <authorList>
            <person name="Studholme D.J."/>
            <person name="Sarris P.F."/>
        </authorList>
    </citation>
    <scope>NUCLEOTIDE SEQUENCE</scope>
    <source>
        <strain evidence="5">PFS-102/07</strain>
        <tissue evidence="5">Leaf</tissue>
    </source>
</reference>
<reference evidence="6" key="2">
    <citation type="submission" date="2019-12" db="EMBL/GenBank/DDBJ databases">
        <authorList>
            <person name="Studholme D.J."/>
            <person name="Sarris P."/>
        </authorList>
    </citation>
    <scope>NUCLEOTIDE SEQUENCE</scope>
    <source>
        <strain evidence="6">PFS-1207/04</strain>
        <tissue evidence="6">Leaf</tissue>
    </source>
</reference>
<dbReference type="EMBL" id="QGKY02002305">
    <property type="protein sequence ID" value="KAF2530541.1"/>
    <property type="molecule type" value="Genomic_DNA"/>
</dbReference>
<keyword evidence="2" id="KW-0929">Antimicrobial</keyword>
<organism evidence="5">
    <name type="scientific">Brassica cretica</name>
    <name type="common">Mustard</name>
    <dbReference type="NCBI Taxonomy" id="69181"/>
    <lineage>
        <taxon>Eukaryota</taxon>
        <taxon>Viridiplantae</taxon>
        <taxon>Streptophyta</taxon>
        <taxon>Embryophyta</taxon>
        <taxon>Tracheophyta</taxon>
        <taxon>Spermatophyta</taxon>
        <taxon>Magnoliopsida</taxon>
        <taxon>eudicotyledons</taxon>
        <taxon>Gunneridae</taxon>
        <taxon>Pentapetalae</taxon>
        <taxon>rosids</taxon>
        <taxon>malvids</taxon>
        <taxon>Brassicales</taxon>
        <taxon>Brassicaceae</taxon>
        <taxon>Brassiceae</taxon>
        <taxon>Brassica</taxon>
    </lineage>
</organism>
<accession>A0A3N6SNE2</accession>
<proteinExistence type="inferred from homology"/>
<dbReference type="PRINTS" id="PR00288">
    <property type="entry name" value="PUROTHIONIN"/>
</dbReference>
<evidence type="ECO:0000256" key="1">
    <source>
        <dbReference type="ARBA" id="ARBA00006722"/>
    </source>
</evidence>
<gene>
    <name evidence="6" type="ORF">DY000_02025015</name>
    <name evidence="5" type="ORF">F2Q70_00031707</name>
</gene>
<dbReference type="SMART" id="SM00505">
    <property type="entry name" value="Knot1"/>
    <property type="match status" value="1"/>
</dbReference>
<dbReference type="AlphaFoldDB" id="A0A3N6SNE2"/>
<keyword evidence="7" id="KW-1185">Reference proteome</keyword>
<evidence type="ECO:0000313" key="7">
    <source>
        <dbReference type="Proteomes" id="UP000266723"/>
    </source>
</evidence>
<dbReference type="EMBL" id="QGKV02000299">
    <property type="protein sequence ID" value="KAF3595047.1"/>
    <property type="molecule type" value="Genomic_DNA"/>
</dbReference>
<name>A0A3N6SNE2_BRACR</name>
<feature type="domain" description="Knottins-like" evidence="4">
    <location>
        <begin position="8"/>
        <end position="51"/>
    </location>
</feature>
<reference evidence="6 7" key="3">
    <citation type="journal article" date="2020" name="BMC Genomics">
        <title>Intraspecific diversification of the crop wild relative Brassica cretica Lam. using demographic model selection.</title>
        <authorList>
            <person name="Kioukis A."/>
            <person name="Michalopoulou V.A."/>
            <person name="Briers L."/>
            <person name="Pirintsos S."/>
            <person name="Studholme D.J."/>
            <person name="Pavlidis P."/>
            <person name="Sarris P.F."/>
        </authorList>
    </citation>
    <scope>NUCLEOTIDE SEQUENCE [LARGE SCALE GENOMIC DNA]</scope>
    <source>
        <strain evidence="7">cv. PFS-1207/04</strain>
        <strain evidence="6">PFS-1207/04</strain>
    </source>
</reference>
<dbReference type="GO" id="GO:0050832">
    <property type="term" value="P:defense response to fungus"/>
    <property type="evidence" value="ECO:0007669"/>
    <property type="project" value="UniProtKB-KW"/>
</dbReference>
<evidence type="ECO:0000256" key="2">
    <source>
        <dbReference type="ARBA" id="ARBA00022529"/>
    </source>
</evidence>
<dbReference type="Pfam" id="PF00304">
    <property type="entry name" value="Gamma-thionin"/>
    <property type="match status" value="1"/>
</dbReference>
<dbReference type="InterPro" id="IPR008176">
    <property type="entry name" value="Defensin_plant"/>
</dbReference>
<dbReference type="PROSITE" id="PS00940">
    <property type="entry name" value="GAMMA_THIONIN"/>
    <property type="match status" value="1"/>
</dbReference>
<protein>
    <recommendedName>
        <fullName evidence="4">Knottins-like domain-containing protein</fullName>
    </recommendedName>
</protein>
<dbReference type="SUPFAM" id="SSF57095">
    <property type="entry name" value="Scorpion toxin-like"/>
    <property type="match status" value="1"/>
</dbReference>
<dbReference type="OrthoDB" id="683455at2759"/>
<dbReference type="InterPro" id="IPR036574">
    <property type="entry name" value="Scorpion_toxin-like_sf"/>
</dbReference>
<dbReference type="Gene3D" id="3.30.30.10">
    <property type="entry name" value="Knottin, scorpion toxin-like"/>
    <property type="match status" value="1"/>
</dbReference>
<comment type="similarity">
    <text evidence="1">Belongs to the DEFL family.</text>
</comment>
<dbReference type="GO" id="GO:0031640">
    <property type="term" value="P:killing of cells of another organism"/>
    <property type="evidence" value="ECO:0007669"/>
    <property type="project" value="UniProtKB-KW"/>
</dbReference>
<keyword evidence="3" id="KW-0295">Fungicide</keyword>
<sequence>MIPVEARTCESPSTKFQGVCLNAKNCAGVCTGEGFTGGQCSSLKCYCTKTC</sequence>
<dbReference type="InterPro" id="IPR003614">
    <property type="entry name" value="Knottins"/>
</dbReference>
<evidence type="ECO:0000313" key="5">
    <source>
        <dbReference type="EMBL" id="KAF2530541.1"/>
    </source>
</evidence>
<evidence type="ECO:0000259" key="4">
    <source>
        <dbReference type="SMART" id="SM00505"/>
    </source>
</evidence>
<evidence type="ECO:0000256" key="3">
    <source>
        <dbReference type="ARBA" id="ARBA00022577"/>
    </source>
</evidence>
<comment type="caution">
    <text evidence="5">The sequence shown here is derived from an EMBL/GenBank/DDBJ whole genome shotgun (WGS) entry which is preliminary data.</text>
</comment>
<dbReference type="Proteomes" id="UP000266723">
    <property type="component" value="Unassembled WGS sequence"/>
</dbReference>